<evidence type="ECO:0000313" key="5">
    <source>
        <dbReference type="Proteomes" id="UP000186879"/>
    </source>
</evidence>
<sequence>MFVFGHLGLTILAFYLAEQWLPRLQGKVNYGFVAVGALLPDLIDKPLGRFLLADSLASGRVFAHTLIFWILVCLIIVLIWQKWRADFLLVLPGAAVLHLLEDSMWQTPEVLFWPFMGWSFPADEIAGGFLDYLMHVFDNCYDPAISMVFVSEIFGIMICMVGVVRWYRGNRNWQ</sequence>
<keyword evidence="3" id="KW-0378">Hydrolase</keyword>
<dbReference type="EMBL" id="CP017921">
    <property type="protein sequence ID" value="APH38541.1"/>
    <property type="molecule type" value="Genomic_DNA"/>
</dbReference>
<accession>A0A1L3Q173</accession>
<evidence type="ECO:0000256" key="1">
    <source>
        <dbReference type="SAM" id="Phobius"/>
    </source>
</evidence>
<feature type="transmembrane region" description="Helical" evidence="1">
    <location>
        <begin position="144"/>
        <end position="167"/>
    </location>
</feature>
<keyword evidence="5" id="KW-1185">Reference proteome</keyword>
<evidence type="ECO:0000313" key="3">
    <source>
        <dbReference type="EMBL" id="RNI08465.1"/>
    </source>
</evidence>
<dbReference type="Pfam" id="PF04307">
    <property type="entry name" value="YdjM"/>
    <property type="match status" value="1"/>
</dbReference>
<dbReference type="OrthoDB" id="200338at2157"/>
<name>A0A1L3Q173_9EURY</name>
<feature type="transmembrane region" description="Helical" evidence="1">
    <location>
        <begin position="61"/>
        <end position="80"/>
    </location>
</feature>
<dbReference type="RefSeq" id="WP_072560986.1">
    <property type="nucleotide sequence ID" value="NZ_CP017921.1"/>
</dbReference>
<reference evidence="4 6" key="2">
    <citation type="submission" date="2016-10" db="EMBL/GenBank/DDBJ databases">
        <authorList>
            <person name="de Groot N.N."/>
        </authorList>
    </citation>
    <scope>NUCLEOTIDE SEQUENCE [LARGE SCALE GENOMIC DNA]</scope>
    <source>
        <strain evidence="4 6">Z-7982</strain>
    </source>
</reference>
<keyword evidence="1" id="KW-0812">Transmembrane</keyword>
<proteinExistence type="predicted"/>
<reference evidence="3 7" key="3">
    <citation type="submission" date="2018-10" db="EMBL/GenBank/DDBJ databases">
        <title>Cultivation of a novel Methanohalophilus strain from Kebrit Deep of the Red Sea and a genomic comparison of members of the genus Methanohalophilus.</title>
        <authorList>
            <person name="Guan Y."/>
            <person name="Ngugi D.K."/>
            <person name="Stingl U."/>
        </authorList>
    </citation>
    <scope>NUCLEOTIDE SEQUENCE [LARGE SCALE GENOMIC DNA]</scope>
    <source>
        <strain evidence="3 7">DSM 3094</strain>
    </source>
</reference>
<evidence type="ECO:0000313" key="6">
    <source>
        <dbReference type="Proteomes" id="UP000198669"/>
    </source>
</evidence>
<keyword evidence="1" id="KW-1133">Transmembrane helix</keyword>
<evidence type="ECO:0000313" key="7">
    <source>
        <dbReference type="Proteomes" id="UP000267921"/>
    </source>
</evidence>
<protein>
    <submittedName>
        <fullName evidence="4">LexA-binding, inner membrane-associated putative hydrolase</fullName>
    </submittedName>
    <submittedName>
        <fullName evidence="3">Metal-dependent hydrolase</fullName>
    </submittedName>
</protein>
<dbReference type="AlphaFoldDB" id="A0A1L3Q173"/>
<dbReference type="Proteomes" id="UP000186879">
    <property type="component" value="Chromosome"/>
</dbReference>
<reference evidence="2 5" key="1">
    <citation type="submission" date="2016-10" db="EMBL/GenBank/DDBJ databases">
        <title>Methanohalophilus halophilus.</title>
        <authorList>
            <person name="L'haridon S."/>
        </authorList>
    </citation>
    <scope>NUCLEOTIDE SEQUENCE [LARGE SCALE GENOMIC DNA]</scope>
    <source>
        <strain evidence="2 5">Z-7982</strain>
    </source>
</reference>
<dbReference type="EMBL" id="RJJG01000005">
    <property type="protein sequence ID" value="RNI08465.1"/>
    <property type="molecule type" value="Genomic_DNA"/>
</dbReference>
<dbReference type="InterPro" id="IPR007404">
    <property type="entry name" value="YdjM-like"/>
</dbReference>
<dbReference type="GeneID" id="30582674"/>
<dbReference type="Proteomes" id="UP000267921">
    <property type="component" value="Unassembled WGS sequence"/>
</dbReference>
<evidence type="ECO:0000313" key="2">
    <source>
        <dbReference type="EMBL" id="APH38541.1"/>
    </source>
</evidence>
<evidence type="ECO:0000313" key="4">
    <source>
        <dbReference type="EMBL" id="SDW13314.1"/>
    </source>
</evidence>
<feature type="transmembrane region" description="Helical" evidence="1">
    <location>
        <begin position="87"/>
        <end position="105"/>
    </location>
</feature>
<gene>
    <name evidence="2" type="ORF">BHR79_02905</name>
    <name evidence="3" type="ORF">EFE40_07980</name>
    <name evidence="4" type="ORF">SAMN04515625_0409</name>
</gene>
<dbReference type="STRING" id="2177.BHR79_02905"/>
<dbReference type="EMBL" id="FNMU01000001">
    <property type="protein sequence ID" value="SDW13314.1"/>
    <property type="molecule type" value="Genomic_DNA"/>
</dbReference>
<dbReference type="KEGG" id="mhaz:BHR79_02905"/>
<keyword evidence="1" id="KW-0472">Membrane</keyword>
<organism evidence="2 5">
    <name type="scientific">Methanohalophilus halophilus</name>
    <dbReference type="NCBI Taxonomy" id="2177"/>
    <lineage>
        <taxon>Archaea</taxon>
        <taxon>Methanobacteriati</taxon>
        <taxon>Methanobacteriota</taxon>
        <taxon>Stenosarchaea group</taxon>
        <taxon>Methanomicrobia</taxon>
        <taxon>Methanosarcinales</taxon>
        <taxon>Methanosarcinaceae</taxon>
        <taxon>Methanohalophilus</taxon>
    </lineage>
</organism>
<dbReference type="GO" id="GO:0016787">
    <property type="term" value="F:hydrolase activity"/>
    <property type="evidence" value="ECO:0007669"/>
    <property type="project" value="UniProtKB-KW"/>
</dbReference>
<dbReference type="Proteomes" id="UP000198669">
    <property type="component" value="Unassembled WGS sequence"/>
</dbReference>